<proteinExistence type="predicted"/>
<feature type="compositionally biased region" description="Low complexity" evidence="6">
    <location>
        <begin position="87"/>
        <end position="106"/>
    </location>
</feature>
<dbReference type="RefSeq" id="WP_075523225.1">
    <property type="nucleotide sequence ID" value="NZ_KQ961853.1"/>
</dbReference>
<keyword evidence="4 7" id="KW-1133">Transmembrane helix</keyword>
<evidence type="ECO:0000256" key="4">
    <source>
        <dbReference type="ARBA" id="ARBA00022989"/>
    </source>
</evidence>
<comment type="caution">
    <text evidence="9">The sequence shown here is derived from an EMBL/GenBank/DDBJ whole genome shotgun (WGS) entry which is preliminary data.</text>
</comment>
<comment type="subcellular location">
    <subcellularLocation>
        <location evidence="1">Cell membrane</location>
        <topology evidence="1">Multi-pass membrane protein</topology>
    </subcellularLocation>
</comment>
<name>A0A135ZAC7_GARVA</name>
<feature type="transmembrane region" description="Helical" evidence="7">
    <location>
        <begin position="319"/>
        <end position="343"/>
    </location>
</feature>
<evidence type="ECO:0000256" key="5">
    <source>
        <dbReference type="ARBA" id="ARBA00023136"/>
    </source>
</evidence>
<dbReference type="InterPro" id="IPR003838">
    <property type="entry name" value="ABC3_permease_C"/>
</dbReference>
<evidence type="ECO:0000256" key="3">
    <source>
        <dbReference type="ARBA" id="ARBA00022692"/>
    </source>
</evidence>
<protein>
    <submittedName>
        <fullName evidence="9">Efflux ABC transporter, permease protein</fullName>
    </submittedName>
</protein>
<feature type="domain" description="ABC3 transporter permease C-terminal" evidence="8">
    <location>
        <begin position="322"/>
        <end position="438"/>
    </location>
</feature>
<dbReference type="PANTHER" id="PTHR30572:SF9">
    <property type="entry name" value="ABC TRANSPORTER PERMEASE PROTEIN"/>
    <property type="match status" value="1"/>
</dbReference>
<feature type="region of interest" description="Disordered" evidence="6">
    <location>
        <begin position="83"/>
        <end position="106"/>
    </location>
</feature>
<keyword evidence="2" id="KW-1003">Cell membrane</keyword>
<evidence type="ECO:0000256" key="2">
    <source>
        <dbReference type="ARBA" id="ARBA00022475"/>
    </source>
</evidence>
<feature type="transmembrane region" description="Helical" evidence="7">
    <location>
        <begin position="363"/>
        <end position="388"/>
    </location>
</feature>
<evidence type="ECO:0000256" key="6">
    <source>
        <dbReference type="SAM" id="MobiDB-lite"/>
    </source>
</evidence>
<organism evidence="9 10">
    <name type="scientific">Gardnerella vaginalis</name>
    <dbReference type="NCBI Taxonomy" id="2702"/>
    <lineage>
        <taxon>Bacteria</taxon>
        <taxon>Bacillati</taxon>
        <taxon>Actinomycetota</taxon>
        <taxon>Actinomycetes</taxon>
        <taxon>Bifidobacteriales</taxon>
        <taxon>Bifidobacteriaceae</taxon>
        <taxon>Gardnerella</taxon>
    </lineage>
</organism>
<dbReference type="PATRIC" id="fig|2702.101.peg.309"/>
<reference evidence="9 10" key="1">
    <citation type="submission" date="2016-02" db="EMBL/GenBank/DDBJ databases">
        <authorList>
            <person name="Wen L."/>
            <person name="He K."/>
            <person name="Yang H."/>
        </authorList>
    </citation>
    <scope>NUCLEOTIDE SEQUENCE [LARGE SCALE GENOMIC DNA]</scope>
    <source>
        <strain evidence="9 10">CMW7778B</strain>
    </source>
</reference>
<feature type="transmembrane region" description="Helical" evidence="7">
    <location>
        <begin position="420"/>
        <end position="443"/>
    </location>
</feature>
<accession>A0A135ZAC7</accession>
<evidence type="ECO:0000256" key="7">
    <source>
        <dbReference type="SAM" id="Phobius"/>
    </source>
</evidence>
<dbReference type="AlphaFoldDB" id="A0A135ZAC7"/>
<dbReference type="EMBL" id="LSRC01000012">
    <property type="protein sequence ID" value="KXI18545.1"/>
    <property type="molecule type" value="Genomic_DNA"/>
</dbReference>
<evidence type="ECO:0000313" key="10">
    <source>
        <dbReference type="Proteomes" id="UP000070505"/>
    </source>
</evidence>
<dbReference type="Pfam" id="PF02687">
    <property type="entry name" value="FtsX"/>
    <property type="match status" value="1"/>
</dbReference>
<keyword evidence="5 7" id="KW-0472">Membrane</keyword>
<dbReference type="PANTHER" id="PTHR30572">
    <property type="entry name" value="MEMBRANE COMPONENT OF TRANSPORTER-RELATED"/>
    <property type="match status" value="1"/>
</dbReference>
<sequence>MYQPIKTVLHRSWISVVRKPRRSAMLMLIITLVLTSLVSQAGVIAAIECVQENINNNIGLGFNVYSKSNSDSNVNKSEVADLEAVGSDSSNSDSSNSSETNKVSSSVNNSQFGISLEKAKMFSSIKGVKTSSYESETLAYARGMKLVTVSSGLRLDNDKLKSYEGVIGTTSSKLASGFQEGLYNLEAGKHIDSQSSHSAIVHKAFADKNNLQIGSEITLNQGNRNVKVSVVGIFSGKTQTKGIMPYDISENKIFTDIETAFTLSSTRSINSVRCVMSSDDLLHNALIEARKISKGKFDVEDNSSRFSAVLQSVKSVKSMVTMIFVILGLVGILILILVLVFFVRSRVHEIGVFVALGIHKVSIAAQMIFEIIIISLVSACLSLVFGAFSSRSIGHVMLSSISDSSISSLHIPILPFSQTVFALLLGFIMAILALLLALIPLFVSKPRSVLSSMS</sequence>
<evidence type="ECO:0000313" key="9">
    <source>
        <dbReference type="EMBL" id="KXI18545.1"/>
    </source>
</evidence>
<dbReference type="GO" id="GO:0005886">
    <property type="term" value="C:plasma membrane"/>
    <property type="evidence" value="ECO:0007669"/>
    <property type="project" value="UniProtKB-SubCell"/>
</dbReference>
<dbReference type="Proteomes" id="UP000070505">
    <property type="component" value="Unassembled WGS sequence"/>
</dbReference>
<keyword evidence="3 7" id="KW-0812">Transmembrane</keyword>
<gene>
    <name evidence="9" type="ORF">HMPREF3230_00317</name>
</gene>
<dbReference type="InterPro" id="IPR050250">
    <property type="entry name" value="Macrolide_Exporter_MacB"/>
</dbReference>
<evidence type="ECO:0000256" key="1">
    <source>
        <dbReference type="ARBA" id="ARBA00004651"/>
    </source>
</evidence>
<dbReference type="GO" id="GO:0022857">
    <property type="term" value="F:transmembrane transporter activity"/>
    <property type="evidence" value="ECO:0007669"/>
    <property type="project" value="TreeGrafter"/>
</dbReference>
<evidence type="ECO:0000259" key="8">
    <source>
        <dbReference type="Pfam" id="PF02687"/>
    </source>
</evidence>